<keyword evidence="5 9" id="KW-1133">Transmembrane helix</keyword>
<dbReference type="PANTHER" id="PTHR12185">
    <property type="entry name" value="SID1 TRANSMEMBRANE FAMILY MEMEBER"/>
    <property type="match status" value="1"/>
</dbReference>
<evidence type="ECO:0000313" key="11">
    <source>
        <dbReference type="Proteomes" id="UP000828390"/>
    </source>
</evidence>
<dbReference type="InterPro" id="IPR025958">
    <property type="entry name" value="SID1_TM_fam"/>
</dbReference>
<keyword evidence="11" id="KW-1185">Reference proteome</keyword>
<feature type="non-terminal residue" evidence="10">
    <location>
        <position position="1"/>
    </location>
</feature>
<sequence>TVAVRITAASPNASQMFPVMFVIRERMDVLSWQIPLVLRDIYEYTNVSRTLCPVFVSTDLYRVSTEMFTVGISSQSNIPMSFTLMAEILQDFTIQDSKTVVVSASNPVYYMYTFPQGVDSVLIRATSKDKTCAVLSIQDIKCPVFDLDTDVKYQGKYQTMTTQGAITVTRENYPRGRLYIVLVMLPDRSECDQTAIQTILPAGQTQAQKQIAITVKKTIPTSQYYKAVLAAIGVFVSFYVAALIIGIFYHGCQRGWGIIPSDLPRAGNENSELLESPVMASGYGAIQPQVTGADSPGSSRGGVEANRDNESVSSLNSDEYDKVDDADQDKNIFRTKTQMFVCDLARKSAHKRDKNYNLYLKSLLTIAIFYGLPVIQLVMTYQKVLNFTGNQDICYYNFVCMHPLGQVSAFNNIFSNIGYMMLGILFLILVYRREYLHRKAVQKSNDQQKLYGIPQHFGLFYAMGLALCIEGIMSACYHVCPTVSNFQFDTSFMYIMACLCILKIYQNRHPDISAKAHSSYLVMAAIIIIAVIGVVYGNNIFWILFAIAYMFVSLLLSVHIYYMGRWRVDRNLCHRLWLLLISDWIKCSRPVYMNRLILLIIGNIVNFGIAIYGIVKSGGKDFASYLLAIFIGNLLLYTTFYIISKLLAHEKIPRLTILLIVMAAVTWAFALYFFVAHLTSWQLTPSGSREGNGECVLFEFYDKHDVWHFLSAISLFFSFLVLLTLDDELILSIKTVCFLLFRYLYFQL</sequence>
<feature type="transmembrane region" description="Helical" evidence="9">
    <location>
        <begin position="486"/>
        <end position="505"/>
    </location>
</feature>
<feature type="transmembrane region" description="Helical" evidence="9">
    <location>
        <begin position="542"/>
        <end position="562"/>
    </location>
</feature>
<feature type="transmembrane region" description="Helical" evidence="9">
    <location>
        <begin position="517"/>
        <end position="536"/>
    </location>
</feature>
<evidence type="ECO:0000256" key="5">
    <source>
        <dbReference type="ARBA" id="ARBA00022989"/>
    </source>
</evidence>
<reference evidence="10" key="2">
    <citation type="submission" date="2020-11" db="EMBL/GenBank/DDBJ databases">
        <authorList>
            <person name="McCartney M.A."/>
            <person name="Auch B."/>
            <person name="Kono T."/>
            <person name="Mallez S."/>
            <person name="Becker A."/>
            <person name="Gohl D.M."/>
            <person name="Silverstein K.A.T."/>
            <person name="Koren S."/>
            <person name="Bechman K.B."/>
            <person name="Herman A."/>
            <person name="Abrahante J.E."/>
            <person name="Garbe J."/>
        </authorList>
    </citation>
    <scope>NUCLEOTIDE SEQUENCE</scope>
    <source>
        <strain evidence="10">Duluth1</strain>
        <tissue evidence="10">Whole animal</tissue>
    </source>
</reference>
<comment type="caution">
    <text evidence="10">The sequence shown here is derived from an EMBL/GenBank/DDBJ whole genome shotgun (WGS) entry which is preliminary data.</text>
</comment>
<dbReference type="GO" id="GO:0005764">
    <property type="term" value="C:lysosome"/>
    <property type="evidence" value="ECO:0007669"/>
    <property type="project" value="TreeGrafter"/>
</dbReference>
<feature type="transmembrane region" description="Helical" evidence="9">
    <location>
        <begin position="655"/>
        <end position="675"/>
    </location>
</feature>
<feature type="region of interest" description="Disordered" evidence="8">
    <location>
        <begin position="291"/>
        <end position="317"/>
    </location>
</feature>
<dbReference type="AlphaFoldDB" id="A0A9D4JZ33"/>
<proteinExistence type="inferred from homology"/>
<gene>
    <name evidence="10" type="ORF">DPMN_127760</name>
</gene>
<dbReference type="EMBL" id="JAIWYP010000005">
    <property type="protein sequence ID" value="KAH3825877.1"/>
    <property type="molecule type" value="Genomic_DNA"/>
</dbReference>
<dbReference type="GO" id="GO:0003725">
    <property type="term" value="F:double-stranded RNA binding"/>
    <property type="evidence" value="ECO:0007669"/>
    <property type="project" value="TreeGrafter"/>
</dbReference>
<accession>A0A9D4JZ33</accession>
<feature type="transmembrane region" description="Helical" evidence="9">
    <location>
        <begin position="358"/>
        <end position="379"/>
    </location>
</feature>
<evidence type="ECO:0000256" key="3">
    <source>
        <dbReference type="ARBA" id="ARBA00022692"/>
    </source>
</evidence>
<evidence type="ECO:0000256" key="8">
    <source>
        <dbReference type="SAM" id="MobiDB-lite"/>
    </source>
</evidence>
<keyword evidence="6 9" id="KW-0472">Membrane</keyword>
<protein>
    <submittedName>
        <fullName evidence="10">Uncharacterized protein</fullName>
    </submittedName>
</protein>
<dbReference type="PANTHER" id="PTHR12185:SF14">
    <property type="entry name" value="CHOLESTEROL UPTAKE PROTEIN 1"/>
    <property type="match status" value="1"/>
</dbReference>
<keyword evidence="4" id="KW-0732">Signal</keyword>
<keyword evidence="7" id="KW-0325">Glycoprotein</keyword>
<evidence type="ECO:0000313" key="10">
    <source>
        <dbReference type="EMBL" id="KAH3825877.1"/>
    </source>
</evidence>
<feature type="transmembrane region" description="Helical" evidence="9">
    <location>
        <begin position="706"/>
        <end position="725"/>
    </location>
</feature>
<feature type="transmembrane region" description="Helical" evidence="9">
    <location>
        <begin position="459"/>
        <end position="480"/>
    </location>
</feature>
<evidence type="ECO:0000256" key="7">
    <source>
        <dbReference type="ARBA" id="ARBA00023180"/>
    </source>
</evidence>
<dbReference type="GO" id="GO:0005886">
    <property type="term" value="C:plasma membrane"/>
    <property type="evidence" value="ECO:0007669"/>
    <property type="project" value="TreeGrafter"/>
</dbReference>
<evidence type="ECO:0000256" key="9">
    <source>
        <dbReference type="SAM" id="Phobius"/>
    </source>
</evidence>
<dbReference type="GO" id="GO:0051033">
    <property type="term" value="F:RNA transmembrane transporter activity"/>
    <property type="evidence" value="ECO:0007669"/>
    <property type="project" value="TreeGrafter"/>
</dbReference>
<evidence type="ECO:0000256" key="1">
    <source>
        <dbReference type="ARBA" id="ARBA00004141"/>
    </source>
</evidence>
<dbReference type="Proteomes" id="UP000828390">
    <property type="component" value="Unassembled WGS sequence"/>
</dbReference>
<reference evidence="10" key="1">
    <citation type="journal article" date="2019" name="bioRxiv">
        <title>The Genome of the Zebra Mussel, Dreissena polymorpha: A Resource for Invasive Species Research.</title>
        <authorList>
            <person name="McCartney M.A."/>
            <person name="Auch B."/>
            <person name="Kono T."/>
            <person name="Mallez S."/>
            <person name="Zhang Y."/>
            <person name="Obille A."/>
            <person name="Becker A."/>
            <person name="Abrahante J.E."/>
            <person name="Garbe J."/>
            <person name="Badalamenti J.P."/>
            <person name="Herman A."/>
            <person name="Mangelson H."/>
            <person name="Liachko I."/>
            <person name="Sullivan S."/>
            <person name="Sone E.D."/>
            <person name="Koren S."/>
            <person name="Silverstein K.A.T."/>
            <person name="Beckman K.B."/>
            <person name="Gohl D.M."/>
        </authorList>
    </citation>
    <scope>NUCLEOTIDE SEQUENCE</scope>
    <source>
        <strain evidence="10">Duluth1</strain>
        <tissue evidence="10">Whole animal</tissue>
    </source>
</reference>
<feature type="transmembrane region" description="Helical" evidence="9">
    <location>
        <begin position="224"/>
        <end position="249"/>
    </location>
</feature>
<keyword evidence="3 9" id="KW-0812">Transmembrane</keyword>
<evidence type="ECO:0000256" key="2">
    <source>
        <dbReference type="ARBA" id="ARBA00006618"/>
    </source>
</evidence>
<evidence type="ECO:0000256" key="4">
    <source>
        <dbReference type="ARBA" id="ARBA00022729"/>
    </source>
</evidence>
<name>A0A9D4JZ33_DREPO</name>
<evidence type="ECO:0000256" key="6">
    <source>
        <dbReference type="ARBA" id="ARBA00023136"/>
    </source>
</evidence>
<comment type="similarity">
    <text evidence="2">Belongs to the SID1 family.</text>
</comment>
<organism evidence="10 11">
    <name type="scientific">Dreissena polymorpha</name>
    <name type="common">Zebra mussel</name>
    <name type="synonym">Mytilus polymorpha</name>
    <dbReference type="NCBI Taxonomy" id="45954"/>
    <lineage>
        <taxon>Eukaryota</taxon>
        <taxon>Metazoa</taxon>
        <taxon>Spiralia</taxon>
        <taxon>Lophotrochozoa</taxon>
        <taxon>Mollusca</taxon>
        <taxon>Bivalvia</taxon>
        <taxon>Autobranchia</taxon>
        <taxon>Heteroconchia</taxon>
        <taxon>Euheterodonta</taxon>
        <taxon>Imparidentia</taxon>
        <taxon>Neoheterodontei</taxon>
        <taxon>Myida</taxon>
        <taxon>Dreissenoidea</taxon>
        <taxon>Dreissenidae</taxon>
        <taxon>Dreissena</taxon>
    </lineage>
</organism>
<feature type="transmembrane region" description="Helical" evidence="9">
    <location>
        <begin position="622"/>
        <end position="643"/>
    </location>
</feature>
<feature type="transmembrane region" description="Helical" evidence="9">
    <location>
        <begin position="596"/>
        <end position="615"/>
    </location>
</feature>
<comment type="subcellular location">
    <subcellularLocation>
        <location evidence="1">Membrane</location>
        <topology evidence="1">Multi-pass membrane protein</topology>
    </subcellularLocation>
</comment>
<dbReference type="Pfam" id="PF13965">
    <property type="entry name" value="SID-1_RNA_chan"/>
    <property type="match status" value="1"/>
</dbReference>
<feature type="transmembrane region" description="Helical" evidence="9">
    <location>
        <begin position="413"/>
        <end position="431"/>
    </location>
</feature>